<dbReference type="InterPro" id="IPR029063">
    <property type="entry name" value="SAM-dependent_MTases_sf"/>
</dbReference>
<evidence type="ECO:0000313" key="7">
    <source>
        <dbReference type="Proteomes" id="UP000674318"/>
    </source>
</evidence>
<dbReference type="InterPro" id="IPR026113">
    <property type="entry name" value="METTL2/6/8-like"/>
</dbReference>
<evidence type="ECO:0000256" key="2">
    <source>
        <dbReference type="ARBA" id="ARBA00022603"/>
    </source>
</evidence>
<dbReference type="GeneID" id="94287484"/>
<dbReference type="PANTHER" id="PTHR22809">
    <property type="entry name" value="METHYLTRANSFERASE-RELATED"/>
    <property type="match status" value="1"/>
</dbReference>
<feature type="region of interest" description="Disordered" evidence="5">
    <location>
        <begin position="1"/>
        <end position="30"/>
    </location>
</feature>
<feature type="compositionally biased region" description="Polar residues" evidence="5">
    <location>
        <begin position="1"/>
        <end position="23"/>
    </location>
</feature>
<comment type="function">
    <text evidence="4">S-adenosyl-L-methionine-dependent methyltransferase.</text>
</comment>
<dbReference type="GO" id="GO:0008173">
    <property type="term" value="F:RNA methyltransferase activity"/>
    <property type="evidence" value="ECO:0007669"/>
    <property type="project" value="UniProtKB-ARBA"/>
</dbReference>
<evidence type="ECO:0000256" key="1">
    <source>
        <dbReference type="ARBA" id="ARBA00009725"/>
    </source>
</evidence>
<dbReference type="OrthoDB" id="417697at2759"/>
<dbReference type="EMBL" id="JAFJZO010000035">
    <property type="protein sequence ID" value="KAG5492780.1"/>
    <property type="molecule type" value="Genomic_DNA"/>
</dbReference>
<proteinExistence type="inferred from homology"/>
<dbReference type="CDD" id="cd02440">
    <property type="entry name" value="AdoMet_MTases"/>
    <property type="match status" value="1"/>
</dbReference>
<protein>
    <recommendedName>
        <fullName evidence="4">tRNA N(3)-methylcytidine methyltransferase</fullName>
        <ecNumber evidence="4">2.1.1.-</ecNumber>
    </recommendedName>
</protein>
<name>A0A836HXX4_9TRYP</name>
<keyword evidence="3 4" id="KW-0808">Transferase</keyword>
<keyword evidence="7" id="KW-1185">Reference proteome</keyword>
<dbReference type="GO" id="GO:0008757">
    <property type="term" value="F:S-adenosylmethionine-dependent methyltransferase activity"/>
    <property type="evidence" value="ECO:0007669"/>
    <property type="project" value="UniProtKB-ARBA"/>
</dbReference>
<evidence type="ECO:0000256" key="5">
    <source>
        <dbReference type="SAM" id="MobiDB-lite"/>
    </source>
</evidence>
<evidence type="ECO:0000256" key="4">
    <source>
        <dbReference type="PIRNR" id="PIRNR037755"/>
    </source>
</evidence>
<evidence type="ECO:0000313" key="6">
    <source>
        <dbReference type="EMBL" id="KAG5492780.1"/>
    </source>
</evidence>
<comment type="similarity">
    <text evidence="1 4">Belongs to the methyltransferase superfamily. METL family.</text>
</comment>
<keyword evidence="2 4" id="KW-0489">Methyltransferase</keyword>
<dbReference type="AlphaFoldDB" id="A0A836HXX4"/>
<dbReference type="SUPFAM" id="SSF53335">
    <property type="entry name" value="S-adenosyl-L-methionine-dependent methyltransferases"/>
    <property type="match status" value="1"/>
</dbReference>
<reference evidence="6 7" key="1">
    <citation type="submission" date="2021-02" db="EMBL/GenBank/DDBJ databases">
        <title>Porcisia hertigi Genome sequencing and assembly.</title>
        <authorList>
            <person name="Almutairi H."/>
            <person name="Gatherer D."/>
        </authorList>
    </citation>
    <scope>NUCLEOTIDE SEQUENCE [LARGE SCALE GENOMIC DNA]</scope>
    <source>
        <strain evidence="6 7">C119</strain>
    </source>
</reference>
<gene>
    <name evidence="6" type="ORF">JKF63_01360</name>
</gene>
<organism evidence="6 7">
    <name type="scientific">Porcisia hertigi</name>
    <dbReference type="NCBI Taxonomy" id="2761500"/>
    <lineage>
        <taxon>Eukaryota</taxon>
        <taxon>Discoba</taxon>
        <taxon>Euglenozoa</taxon>
        <taxon>Kinetoplastea</taxon>
        <taxon>Metakinetoplastina</taxon>
        <taxon>Trypanosomatida</taxon>
        <taxon>Trypanosomatidae</taxon>
        <taxon>Leishmaniinae</taxon>
        <taxon>Porcisia</taxon>
    </lineage>
</organism>
<dbReference type="PANTHER" id="PTHR22809:SF5">
    <property type="entry name" value="TRNA N(3)-METHYLCYTIDINE METHYLTRANSFERASE METTL6"/>
    <property type="match status" value="1"/>
</dbReference>
<dbReference type="Pfam" id="PF13489">
    <property type="entry name" value="Methyltransf_23"/>
    <property type="match status" value="1"/>
</dbReference>
<evidence type="ECO:0000256" key="3">
    <source>
        <dbReference type="ARBA" id="ARBA00022679"/>
    </source>
</evidence>
<dbReference type="KEGG" id="phet:94287484"/>
<comment type="caution">
    <text evidence="6">The sequence shown here is derived from an EMBL/GenBank/DDBJ whole genome shotgun (WGS) entry which is preliminary data.</text>
</comment>
<dbReference type="Proteomes" id="UP000674318">
    <property type="component" value="Chromosome 35"/>
</dbReference>
<dbReference type="PIRSF" id="PIRSF037755">
    <property type="entry name" value="Mettl2_prd"/>
    <property type="match status" value="1"/>
</dbReference>
<dbReference type="EC" id="2.1.1.-" evidence="4"/>
<dbReference type="RefSeq" id="XP_067753564.1">
    <property type="nucleotide sequence ID" value="XM_067897407.1"/>
</dbReference>
<accession>A0A836HXX4</accession>
<dbReference type="Gene3D" id="3.40.50.150">
    <property type="entry name" value="Vaccinia Virus protein VP39"/>
    <property type="match status" value="1"/>
</dbReference>
<dbReference type="GO" id="GO:0032259">
    <property type="term" value="P:methylation"/>
    <property type="evidence" value="ECO:0007669"/>
    <property type="project" value="UniProtKB-KW"/>
</dbReference>
<sequence length="373" mass="41620">MSSAAKSGTPTQPSHAENSSCTLAVSEERKRARSPPYLPFVSEYQPYRSGQLQAHRVHRRPDLHRRQWDLYYRNNTVNGYKDRHYILREFHELRAAINAAVAADEKAQTTAKATSRESAGLASSTCPFSWMEAGCGVGNAMLPVFAQYGHLRHWRALLGFDISPVAISLLEEKRAQLPPDLAAKVHVCVLDPSLSDVTDCPFFKGKEVDSMAVSPSCGGVVGRGIVDCDSSAVVDRSSLCEYPEFVSLIFVLCSIPVSSHAVVLRRIAHCMKRPGGVLYFRDYCISDHAERRFQESLHRRRSGTGNATDDTNTYERSNGTLSHFFSLEEVRTLFEGVGFDVIALEVITNKVINRKTSVSFARRFVQGRFRLRG</sequence>